<proteinExistence type="predicted"/>
<gene>
    <name evidence="1" type="ORF">IAB91_07900</name>
</gene>
<protein>
    <submittedName>
        <fullName evidence="1">Uncharacterized protein</fullName>
    </submittedName>
</protein>
<name>A0A9D9IMX2_9BACT</name>
<comment type="caution">
    <text evidence="1">The sequence shown here is derived from an EMBL/GenBank/DDBJ whole genome shotgun (WGS) entry which is preliminary data.</text>
</comment>
<dbReference type="AlphaFoldDB" id="A0A9D9IMX2"/>
<sequence>MRLETNISAQILYLYEMEDIVIVAENSEETKIPVPIVLRSSGQTILDESYWFDFSGRISLHIRDVIENMFSISLPDVGEEIHFASIFLDFELDVNDSALDVEFKVCRLSSQSLEKMSDIDVLRIPEDYVMPLCRCAHLPGSGVDIVTPYRRYSKPSWLSVSGTDGNSALRLVDLSYFPHEIVRSFHVELSGTNPVICSPQFKVCAGHFEQYLFSNRYGGFDNVAMSGSLQFEAETEHETGVYSGHLQPISTDLQPLWTQHSGYVSWRTVLAMRDLICSRDIYHLNGGELKKIVITESSLSLSSDETVHSFSFKYRYAED</sequence>
<reference evidence="1" key="1">
    <citation type="submission" date="2020-10" db="EMBL/GenBank/DDBJ databases">
        <authorList>
            <person name="Gilroy R."/>
        </authorList>
    </citation>
    <scope>NUCLEOTIDE SEQUENCE</scope>
    <source>
        <strain evidence="1">B1-13419</strain>
    </source>
</reference>
<dbReference type="Proteomes" id="UP000823757">
    <property type="component" value="Unassembled WGS sequence"/>
</dbReference>
<evidence type="ECO:0000313" key="1">
    <source>
        <dbReference type="EMBL" id="MBO8475195.1"/>
    </source>
</evidence>
<reference evidence="1" key="2">
    <citation type="journal article" date="2021" name="PeerJ">
        <title>Extensive microbial diversity within the chicken gut microbiome revealed by metagenomics and culture.</title>
        <authorList>
            <person name="Gilroy R."/>
            <person name="Ravi A."/>
            <person name="Getino M."/>
            <person name="Pursley I."/>
            <person name="Horton D.L."/>
            <person name="Alikhan N.F."/>
            <person name="Baker D."/>
            <person name="Gharbi K."/>
            <person name="Hall N."/>
            <person name="Watson M."/>
            <person name="Adriaenssens E.M."/>
            <person name="Foster-Nyarko E."/>
            <person name="Jarju S."/>
            <person name="Secka A."/>
            <person name="Antonio M."/>
            <person name="Oren A."/>
            <person name="Chaudhuri R.R."/>
            <person name="La Ragione R."/>
            <person name="Hildebrand F."/>
            <person name="Pallen M.J."/>
        </authorList>
    </citation>
    <scope>NUCLEOTIDE SEQUENCE</scope>
    <source>
        <strain evidence="1">B1-13419</strain>
    </source>
</reference>
<evidence type="ECO:0000313" key="2">
    <source>
        <dbReference type="Proteomes" id="UP000823757"/>
    </source>
</evidence>
<accession>A0A9D9IMX2</accession>
<organism evidence="1 2">
    <name type="scientific">Candidatus Cryptobacteroides faecigallinarum</name>
    <dbReference type="NCBI Taxonomy" id="2840763"/>
    <lineage>
        <taxon>Bacteria</taxon>
        <taxon>Pseudomonadati</taxon>
        <taxon>Bacteroidota</taxon>
        <taxon>Bacteroidia</taxon>
        <taxon>Bacteroidales</taxon>
        <taxon>Candidatus Cryptobacteroides</taxon>
    </lineage>
</organism>
<dbReference type="EMBL" id="JADIMD010000118">
    <property type="protein sequence ID" value="MBO8475195.1"/>
    <property type="molecule type" value="Genomic_DNA"/>
</dbReference>